<accession>A0A0D7AAD9</accession>
<proteinExistence type="predicted"/>
<dbReference type="Proteomes" id="UP000054144">
    <property type="component" value="Unassembled WGS sequence"/>
</dbReference>
<feature type="non-terminal residue" evidence="1">
    <location>
        <position position="1"/>
    </location>
</feature>
<feature type="non-terminal residue" evidence="1">
    <location>
        <position position="105"/>
    </location>
</feature>
<sequence>DELDRLPQRTPYKKATEEPPRVIVHSMAKETVNKFRKAYEEDAALASTLKELTEQNPIPGTRFFKTDDGLLFFRDADWNPKLCVPKGLRQEILTEIHENALESAH</sequence>
<gene>
    <name evidence="1" type="ORF">FISHEDRAFT_15450</name>
</gene>
<organism evidence="1 2">
    <name type="scientific">Fistulina hepatica ATCC 64428</name>
    <dbReference type="NCBI Taxonomy" id="1128425"/>
    <lineage>
        <taxon>Eukaryota</taxon>
        <taxon>Fungi</taxon>
        <taxon>Dikarya</taxon>
        <taxon>Basidiomycota</taxon>
        <taxon>Agaricomycotina</taxon>
        <taxon>Agaricomycetes</taxon>
        <taxon>Agaricomycetidae</taxon>
        <taxon>Agaricales</taxon>
        <taxon>Fistulinaceae</taxon>
        <taxon>Fistulina</taxon>
    </lineage>
</organism>
<name>A0A0D7AAD9_9AGAR</name>
<dbReference type="OrthoDB" id="3245961at2759"/>
<keyword evidence="2" id="KW-1185">Reference proteome</keyword>
<evidence type="ECO:0000313" key="2">
    <source>
        <dbReference type="Proteomes" id="UP000054144"/>
    </source>
</evidence>
<dbReference type="EMBL" id="KN881942">
    <property type="protein sequence ID" value="KIY47359.1"/>
    <property type="molecule type" value="Genomic_DNA"/>
</dbReference>
<protein>
    <submittedName>
        <fullName evidence="1">Uncharacterized protein</fullName>
    </submittedName>
</protein>
<evidence type="ECO:0000313" key="1">
    <source>
        <dbReference type="EMBL" id="KIY47359.1"/>
    </source>
</evidence>
<dbReference type="Gene3D" id="1.10.340.70">
    <property type="match status" value="1"/>
</dbReference>
<reference evidence="1 2" key="1">
    <citation type="journal article" date="2015" name="Fungal Genet. Biol.">
        <title>Evolution of novel wood decay mechanisms in Agaricales revealed by the genome sequences of Fistulina hepatica and Cylindrobasidium torrendii.</title>
        <authorList>
            <person name="Floudas D."/>
            <person name="Held B.W."/>
            <person name="Riley R."/>
            <person name="Nagy L.G."/>
            <person name="Koehler G."/>
            <person name="Ransdell A.S."/>
            <person name="Younus H."/>
            <person name="Chow J."/>
            <person name="Chiniquy J."/>
            <person name="Lipzen A."/>
            <person name="Tritt A."/>
            <person name="Sun H."/>
            <person name="Haridas S."/>
            <person name="LaButti K."/>
            <person name="Ohm R.A."/>
            <person name="Kues U."/>
            <person name="Blanchette R.A."/>
            <person name="Grigoriev I.V."/>
            <person name="Minto R.E."/>
            <person name="Hibbett D.S."/>
        </authorList>
    </citation>
    <scope>NUCLEOTIDE SEQUENCE [LARGE SCALE GENOMIC DNA]</scope>
    <source>
        <strain evidence="1 2">ATCC 64428</strain>
    </source>
</reference>
<dbReference type="AlphaFoldDB" id="A0A0D7AAD9"/>